<dbReference type="InterPro" id="IPR009057">
    <property type="entry name" value="Homeodomain-like_sf"/>
</dbReference>
<dbReference type="RefSeq" id="WP_397404225.1">
    <property type="nucleotide sequence ID" value="NZ_JBIRYI010000006.1"/>
</dbReference>
<dbReference type="InterPro" id="IPR004111">
    <property type="entry name" value="Repressor_TetR_C"/>
</dbReference>
<evidence type="ECO:0000256" key="5">
    <source>
        <dbReference type="SAM" id="MobiDB-lite"/>
    </source>
</evidence>
<feature type="DNA-binding region" description="H-T-H motif" evidence="4">
    <location>
        <begin position="63"/>
        <end position="82"/>
    </location>
</feature>
<reference evidence="7 8" key="1">
    <citation type="submission" date="2024-10" db="EMBL/GenBank/DDBJ databases">
        <title>The Natural Products Discovery Center: Release of the First 8490 Sequenced Strains for Exploring Actinobacteria Biosynthetic Diversity.</title>
        <authorList>
            <person name="Kalkreuter E."/>
            <person name="Kautsar S.A."/>
            <person name="Yang D."/>
            <person name="Bader C.D."/>
            <person name="Teijaro C.N."/>
            <person name="Fluegel L."/>
            <person name="Davis C.M."/>
            <person name="Simpson J.R."/>
            <person name="Lauterbach L."/>
            <person name="Steele A.D."/>
            <person name="Gui C."/>
            <person name="Meng S."/>
            <person name="Li G."/>
            <person name="Viehrig K."/>
            <person name="Ye F."/>
            <person name="Su P."/>
            <person name="Kiefer A.F."/>
            <person name="Nichols A."/>
            <person name="Cepeda A.J."/>
            <person name="Yan W."/>
            <person name="Fan B."/>
            <person name="Jiang Y."/>
            <person name="Adhikari A."/>
            <person name="Zheng C.-J."/>
            <person name="Schuster L."/>
            <person name="Cowan T.M."/>
            <person name="Smanski M.J."/>
            <person name="Chevrette M.G."/>
            <person name="De Carvalho L.P.S."/>
            <person name="Shen B."/>
        </authorList>
    </citation>
    <scope>NUCLEOTIDE SEQUENCE [LARGE SCALE GENOMIC DNA]</scope>
    <source>
        <strain evidence="7 8">NPDC019481</strain>
    </source>
</reference>
<evidence type="ECO:0000256" key="4">
    <source>
        <dbReference type="PROSITE-ProRule" id="PRU00335"/>
    </source>
</evidence>
<keyword evidence="2 4" id="KW-0238">DNA-binding</keyword>
<protein>
    <submittedName>
        <fullName evidence="7">TetR/AcrR family transcriptional regulator</fullName>
    </submittedName>
</protein>
<keyword evidence="3" id="KW-0804">Transcription</keyword>
<evidence type="ECO:0000256" key="1">
    <source>
        <dbReference type="ARBA" id="ARBA00023015"/>
    </source>
</evidence>
<dbReference type="PANTHER" id="PTHR30055:SF151">
    <property type="entry name" value="TRANSCRIPTIONAL REGULATORY PROTEIN"/>
    <property type="match status" value="1"/>
</dbReference>
<dbReference type="PROSITE" id="PS50977">
    <property type="entry name" value="HTH_TETR_2"/>
    <property type="match status" value="1"/>
</dbReference>
<dbReference type="InterPro" id="IPR001647">
    <property type="entry name" value="HTH_TetR"/>
</dbReference>
<sequence>MPRPVEPSSTSSGPPSAGAPAPARPSTATPARPRRGRVPAHDRHEIARAAVALADRDGLGAVTMRSVAQSLGTGQASLYRYVSTRDELVALMVDEVTGELGLHGPDERPWADQMLDLAKDARAVYRRHPWMVESPSTATLGPNGYAYLEHMLAVLAPTRTDGATMLEAVAVFNAVTRLLCAEEHERRRTDGTGLGTGTHSTAGAALADALSAGSSPTGSSPAHAYPHLTAALSDADASPDRQFERVLRRVLTGLVPEGDTR</sequence>
<feature type="region of interest" description="Disordered" evidence="5">
    <location>
        <begin position="1"/>
        <end position="44"/>
    </location>
</feature>
<name>A0ABW7XIZ2_9MICO</name>
<dbReference type="Proteomes" id="UP001611580">
    <property type="component" value="Unassembled WGS sequence"/>
</dbReference>
<dbReference type="PANTHER" id="PTHR30055">
    <property type="entry name" value="HTH-TYPE TRANSCRIPTIONAL REGULATOR RUTR"/>
    <property type="match status" value="1"/>
</dbReference>
<gene>
    <name evidence="7" type="ORF">ACH47X_11215</name>
</gene>
<evidence type="ECO:0000313" key="8">
    <source>
        <dbReference type="Proteomes" id="UP001611580"/>
    </source>
</evidence>
<dbReference type="InterPro" id="IPR050109">
    <property type="entry name" value="HTH-type_TetR-like_transc_reg"/>
</dbReference>
<feature type="compositionally biased region" description="Low complexity" evidence="5">
    <location>
        <begin position="7"/>
        <end position="31"/>
    </location>
</feature>
<feature type="domain" description="HTH tetR-type" evidence="6">
    <location>
        <begin position="40"/>
        <end position="100"/>
    </location>
</feature>
<evidence type="ECO:0000259" key="6">
    <source>
        <dbReference type="PROSITE" id="PS50977"/>
    </source>
</evidence>
<evidence type="ECO:0000313" key="7">
    <source>
        <dbReference type="EMBL" id="MFI2487472.1"/>
    </source>
</evidence>
<keyword evidence="1" id="KW-0805">Transcription regulation</keyword>
<dbReference type="Gene3D" id="1.10.357.10">
    <property type="entry name" value="Tetracycline Repressor, domain 2"/>
    <property type="match status" value="1"/>
</dbReference>
<dbReference type="Gene3D" id="1.10.10.60">
    <property type="entry name" value="Homeodomain-like"/>
    <property type="match status" value="1"/>
</dbReference>
<proteinExistence type="predicted"/>
<evidence type="ECO:0000256" key="3">
    <source>
        <dbReference type="ARBA" id="ARBA00023163"/>
    </source>
</evidence>
<keyword evidence="8" id="KW-1185">Reference proteome</keyword>
<comment type="caution">
    <text evidence="7">The sequence shown here is derived from an EMBL/GenBank/DDBJ whole genome shotgun (WGS) entry which is preliminary data.</text>
</comment>
<dbReference type="SUPFAM" id="SSF46689">
    <property type="entry name" value="Homeodomain-like"/>
    <property type="match status" value="1"/>
</dbReference>
<dbReference type="Pfam" id="PF00440">
    <property type="entry name" value="TetR_N"/>
    <property type="match status" value="1"/>
</dbReference>
<accession>A0ABW7XIZ2</accession>
<dbReference type="SUPFAM" id="SSF48498">
    <property type="entry name" value="Tetracyclin repressor-like, C-terminal domain"/>
    <property type="match status" value="1"/>
</dbReference>
<organism evidence="7 8">
    <name type="scientific">Promicromonospora kroppenstedtii</name>
    <dbReference type="NCBI Taxonomy" id="440482"/>
    <lineage>
        <taxon>Bacteria</taxon>
        <taxon>Bacillati</taxon>
        <taxon>Actinomycetota</taxon>
        <taxon>Actinomycetes</taxon>
        <taxon>Micrococcales</taxon>
        <taxon>Promicromonosporaceae</taxon>
        <taxon>Promicromonospora</taxon>
    </lineage>
</organism>
<dbReference type="InterPro" id="IPR036271">
    <property type="entry name" value="Tet_transcr_reg_TetR-rel_C_sf"/>
</dbReference>
<evidence type="ECO:0000256" key="2">
    <source>
        <dbReference type="ARBA" id="ARBA00023125"/>
    </source>
</evidence>
<dbReference type="Pfam" id="PF02909">
    <property type="entry name" value="TetR_C_1"/>
    <property type="match status" value="1"/>
</dbReference>
<dbReference type="EMBL" id="JBIRYI010000006">
    <property type="protein sequence ID" value="MFI2487472.1"/>
    <property type="molecule type" value="Genomic_DNA"/>
</dbReference>